<feature type="domain" description="FLYWCH-type" evidence="4">
    <location>
        <begin position="12"/>
        <end position="71"/>
    </location>
</feature>
<evidence type="ECO:0000313" key="7">
    <source>
        <dbReference type="Proteomes" id="UP000663829"/>
    </source>
</evidence>
<dbReference type="Pfam" id="PF04500">
    <property type="entry name" value="FLYWCH"/>
    <property type="match status" value="1"/>
</dbReference>
<accession>A0A816CSW1</accession>
<keyword evidence="7" id="KW-1185">Reference proteome</keyword>
<protein>
    <recommendedName>
        <fullName evidence="4">FLYWCH-type domain-containing protein</fullName>
    </recommendedName>
</protein>
<sequence length="125" mass="14176">MAVGPITWGKKKLGGDMLFMEESIYVFQSKSDKLKKKLWRCQRRDKKCRAVVYTDSTSASYLGNNGIDHNHPTDLLLVKKHRLVNDLKRKVEDLTVNVPAAVDQGIANLALDNEHMVNFPLPKIV</sequence>
<feature type="non-terminal residue" evidence="5">
    <location>
        <position position="125"/>
    </location>
</feature>
<dbReference type="Proteomes" id="UP000663829">
    <property type="component" value="Unassembled WGS sequence"/>
</dbReference>
<dbReference type="Gene3D" id="2.20.25.240">
    <property type="match status" value="1"/>
</dbReference>
<gene>
    <name evidence="5" type="ORF">GPM918_LOCUS44123</name>
    <name evidence="6" type="ORF">SRO942_LOCUS45842</name>
</gene>
<evidence type="ECO:0000256" key="2">
    <source>
        <dbReference type="ARBA" id="ARBA00022771"/>
    </source>
</evidence>
<proteinExistence type="predicted"/>
<evidence type="ECO:0000259" key="4">
    <source>
        <dbReference type="Pfam" id="PF04500"/>
    </source>
</evidence>
<organism evidence="5 7">
    <name type="scientific">Didymodactylos carnosus</name>
    <dbReference type="NCBI Taxonomy" id="1234261"/>
    <lineage>
        <taxon>Eukaryota</taxon>
        <taxon>Metazoa</taxon>
        <taxon>Spiralia</taxon>
        <taxon>Gnathifera</taxon>
        <taxon>Rotifera</taxon>
        <taxon>Eurotatoria</taxon>
        <taxon>Bdelloidea</taxon>
        <taxon>Philodinida</taxon>
        <taxon>Philodinidae</taxon>
        <taxon>Didymodactylos</taxon>
    </lineage>
</organism>
<keyword evidence="2" id="KW-0863">Zinc-finger</keyword>
<dbReference type="GO" id="GO:0008270">
    <property type="term" value="F:zinc ion binding"/>
    <property type="evidence" value="ECO:0007669"/>
    <property type="project" value="UniProtKB-KW"/>
</dbReference>
<evidence type="ECO:0000313" key="6">
    <source>
        <dbReference type="EMBL" id="CAF4522625.1"/>
    </source>
</evidence>
<evidence type="ECO:0000313" key="5">
    <source>
        <dbReference type="EMBL" id="CAF1627301.1"/>
    </source>
</evidence>
<dbReference type="AlphaFoldDB" id="A0A816CSW1"/>
<dbReference type="Proteomes" id="UP000681722">
    <property type="component" value="Unassembled WGS sequence"/>
</dbReference>
<comment type="caution">
    <text evidence="5">The sequence shown here is derived from an EMBL/GenBank/DDBJ whole genome shotgun (WGS) entry which is preliminary data.</text>
</comment>
<keyword evidence="1" id="KW-0479">Metal-binding</keyword>
<dbReference type="OrthoDB" id="10314368at2759"/>
<keyword evidence="3" id="KW-0862">Zinc</keyword>
<dbReference type="InterPro" id="IPR007588">
    <property type="entry name" value="Znf_FLYWCH"/>
</dbReference>
<dbReference type="EMBL" id="CAJOBC010110104">
    <property type="protein sequence ID" value="CAF4522625.1"/>
    <property type="molecule type" value="Genomic_DNA"/>
</dbReference>
<reference evidence="5" key="1">
    <citation type="submission" date="2021-02" db="EMBL/GenBank/DDBJ databases">
        <authorList>
            <person name="Nowell W R."/>
        </authorList>
    </citation>
    <scope>NUCLEOTIDE SEQUENCE</scope>
</reference>
<name>A0A816CSW1_9BILA</name>
<dbReference type="EMBL" id="CAJNOQ010042516">
    <property type="protein sequence ID" value="CAF1627301.1"/>
    <property type="molecule type" value="Genomic_DNA"/>
</dbReference>
<evidence type="ECO:0000256" key="1">
    <source>
        <dbReference type="ARBA" id="ARBA00022723"/>
    </source>
</evidence>
<evidence type="ECO:0000256" key="3">
    <source>
        <dbReference type="ARBA" id="ARBA00022833"/>
    </source>
</evidence>